<evidence type="ECO:0000259" key="2">
    <source>
        <dbReference type="Pfam" id="PF03432"/>
    </source>
</evidence>
<dbReference type="RefSeq" id="WP_243131461.1">
    <property type="nucleotide sequence ID" value="NZ_CABHNA010000048.1"/>
</dbReference>
<organism evidence="3 4">
    <name type="scientific">[Ruminococcus] torques</name>
    <dbReference type="NCBI Taxonomy" id="33039"/>
    <lineage>
        <taxon>Bacteria</taxon>
        <taxon>Bacillati</taxon>
        <taxon>Bacillota</taxon>
        <taxon>Clostridia</taxon>
        <taxon>Lachnospirales</taxon>
        <taxon>Lachnospiraceae</taxon>
        <taxon>Mediterraneibacter</taxon>
    </lineage>
</organism>
<feature type="compositionally biased region" description="Basic and acidic residues" evidence="1">
    <location>
        <begin position="274"/>
        <end position="288"/>
    </location>
</feature>
<feature type="domain" description="MobA/VirD2-like nuclease" evidence="2">
    <location>
        <begin position="19"/>
        <end position="148"/>
    </location>
</feature>
<name>A0A564THK2_9FIRM</name>
<dbReference type="InterPro" id="IPR005094">
    <property type="entry name" value="Endonuclease_MobA/VirD2"/>
</dbReference>
<evidence type="ECO:0000313" key="4">
    <source>
        <dbReference type="Proteomes" id="UP000363661"/>
    </source>
</evidence>
<dbReference type="Pfam" id="PF03432">
    <property type="entry name" value="Relaxase"/>
    <property type="match status" value="1"/>
</dbReference>
<dbReference type="AlphaFoldDB" id="A0A564THK2"/>
<reference evidence="3 4" key="1">
    <citation type="submission" date="2019-07" db="EMBL/GenBank/DDBJ databases">
        <authorList>
            <person name="Hibberd C M."/>
            <person name="Gehrig L. J."/>
            <person name="Chang H.-W."/>
            <person name="Venkatesh S."/>
        </authorList>
    </citation>
    <scope>NUCLEOTIDE SEQUENCE [LARGE SCALE GENOMIC DNA]</scope>
    <source>
        <strain evidence="3">Ruminococcus_torques_SSTS_Bg7063</strain>
    </source>
</reference>
<feature type="compositionally biased region" description="Basic and acidic residues" evidence="1">
    <location>
        <begin position="299"/>
        <end position="320"/>
    </location>
</feature>
<evidence type="ECO:0000313" key="3">
    <source>
        <dbReference type="EMBL" id="VUX06021.1"/>
    </source>
</evidence>
<accession>A0A564THK2</accession>
<dbReference type="EMBL" id="CABHNA010000048">
    <property type="protein sequence ID" value="VUX06021.1"/>
    <property type="molecule type" value="Genomic_DNA"/>
</dbReference>
<evidence type="ECO:0000256" key="1">
    <source>
        <dbReference type="SAM" id="MobiDB-lite"/>
    </source>
</evidence>
<sequence length="474" mass="54202">MAVIKAVSSKAGIGQALDYVTKEEKTEDKLVSGLHCEPDTVKDEMQATKELWGKTGGRTYKHFVQSYHEDEHITPEQAHRNAVELAKNTEAWKGHEVLIATHIDRGHIHSHFIVNSVNYENGHKLQWSKADLQNLKDRCNEQSRQQGLHVPEKGKTFSGEEREETVAWNKETYNLLKQAEKGEVKSYVQDIALSVMDCRETVRSREDFIKQMNERGYGVDWQDSHKYITFTDLDRQSQGEKQCKVRNNKLEKYYAVDFGKESLEHGFEINARREAERTATTERARQQLDRTAVAENSGADERARARQLLDRTAVAEDSRTGKAYQPDNTAVTEERLSNLRSYQPSRGMESQGRPGTDQGKRPGTETTGRTTEPQKDLAEERLASLRSHKPSRGMEEPSREIGDTDTETLIREARAGIDSSRTREENSGADRANREAERSRQRAEAQRRAEEAKREAEARQAQRRARSRSYGIER</sequence>
<proteinExistence type="predicted"/>
<feature type="compositionally biased region" description="Basic and acidic residues" evidence="1">
    <location>
        <begin position="392"/>
        <end position="460"/>
    </location>
</feature>
<dbReference type="Proteomes" id="UP000363661">
    <property type="component" value="Unassembled WGS sequence"/>
</dbReference>
<feature type="region of interest" description="Disordered" evidence="1">
    <location>
        <begin position="274"/>
        <end position="474"/>
    </location>
</feature>
<keyword evidence="4" id="KW-1185">Reference proteome</keyword>
<feature type="compositionally biased region" description="Basic and acidic residues" evidence="1">
    <location>
        <begin position="372"/>
        <end position="383"/>
    </location>
</feature>
<gene>
    <name evidence="3" type="ORF">RTSSTS7063_00042</name>
</gene>
<protein>
    <submittedName>
        <fullName evidence="3">Relaxase/Mobilisation nuclease domain protein</fullName>
    </submittedName>
</protein>